<dbReference type="AlphaFoldDB" id="A0A6S6SL08"/>
<evidence type="ECO:0000256" key="1">
    <source>
        <dbReference type="SAM" id="Phobius"/>
    </source>
</evidence>
<keyword evidence="1" id="KW-1133">Transmembrane helix</keyword>
<proteinExistence type="predicted"/>
<keyword evidence="1" id="KW-0472">Membrane</keyword>
<feature type="transmembrane region" description="Helical" evidence="1">
    <location>
        <begin position="13"/>
        <end position="41"/>
    </location>
</feature>
<gene>
    <name evidence="2" type="ORF">HELGO_WM5246</name>
</gene>
<feature type="transmembrane region" description="Helical" evidence="1">
    <location>
        <begin position="53"/>
        <end position="72"/>
    </location>
</feature>
<accession>A0A6S6SL08</accession>
<dbReference type="EMBL" id="CACVAP010000061">
    <property type="protein sequence ID" value="CAA6810908.1"/>
    <property type="molecule type" value="Genomic_DNA"/>
</dbReference>
<keyword evidence="1" id="KW-0812">Transmembrane</keyword>
<evidence type="ECO:0000313" key="2">
    <source>
        <dbReference type="EMBL" id="CAA6810908.1"/>
    </source>
</evidence>
<reference evidence="2" key="1">
    <citation type="submission" date="2020-01" db="EMBL/GenBank/DDBJ databases">
        <authorList>
            <person name="Meier V. D."/>
            <person name="Meier V D."/>
        </authorList>
    </citation>
    <scope>NUCLEOTIDE SEQUENCE</scope>
    <source>
        <strain evidence="2">HLG_WM_MAG_06</strain>
    </source>
</reference>
<organism evidence="2">
    <name type="scientific">uncultured Sulfurovum sp</name>
    <dbReference type="NCBI Taxonomy" id="269237"/>
    <lineage>
        <taxon>Bacteria</taxon>
        <taxon>Pseudomonadati</taxon>
        <taxon>Campylobacterota</taxon>
        <taxon>Epsilonproteobacteria</taxon>
        <taxon>Campylobacterales</taxon>
        <taxon>Sulfurovaceae</taxon>
        <taxon>Sulfurovum</taxon>
        <taxon>environmental samples</taxon>
    </lineage>
</organism>
<protein>
    <submittedName>
        <fullName evidence="2">Uncharacterized protein</fullName>
    </submittedName>
</protein>
<sequence length="230" mass="27276">MVGNFIMKQSTKVIFLFILAGVWIEFNETPIIPIGFILILLWIRPISFKRYKFLILAMILGFIGTGLSFKIFQETTFQSETGRAHHFSKYLLNVSIGTNNISQFLKRDRIVLYKDNFYKKEQELLDKYLRSFVESYNNKNNSPFLGMSETREIADMYYFGYLKEMKPNMKLSDLVFVYKVKFAENFSWKTIHFRITFVQGELKVLNIELQDEEVEYEIKISKINTHKESI</sequence>
<name>A0A6S6SL08_9BACT</name>